<feature type="compositionally biased region" description="Basic and acidic residues" evidence="10">
    <location>
        <begin position="495"/>
        <end position="510"/>
    </location>
</feature>
<comment type="function">
    <text evidence="2">May catalyze the cis-trans isomerization of proline imidic peptide bonds in oligopeptides thereby assisting the folding of proteins. May also function as a chaperone, playing a role in intracellular transport of proteins. May also have a protein ubiquitin ligase activity acting as an E3 ubiquitin protein ligase or as a ubiquitin-ubiquitin ligase promoting elongation of ubiquitin chains on proteins.</text>
</comment>
<evidence type="ECO:0000256" key="10">
    <source>
        <dbReference type="SAM" id="MobiDB-lite"/>
    </source>
</evidence>
<dbReference type="PRINTS" id="PR00153">
    <property type="entry name" value="CSAPPISMRASE"/>
</dbReference>
<evidence type="ECO:0000256" key="5">
    <source>
        <dbReference type="ARBA" id="ARBA00020592"/>
    </source>
</evidence>
<evidence type="ECO:0000256" key="4">
    <source>
        <dbReference type="ARBA" id="ARBA00013194"/>
    </source>
</evidence>
<dbReference type="EC" id="5.2.1.8" evidence="4"/>
<evidence type="ECO:0000313" key="14">
    <source>
        <dbReference type="Proteomes" id="UP001390339"/>
    </source>
</evidence>
<dbReference type="Pfam" id="PF14388">
    <property type="entry name" value="DUF4419"/>
    <property type="match status" value="1"/>
</dbReference>
<evidence type="ECO:0000259" key="12">
    <source>
        <dbReference type="PROSITE" id="PS51698"/>
    </source>
</evidence>
<dbReference type="SUPFAM" id="SSF50891">
    <property type="entry name" value="Cyclophilin-like"/>
    <property type="match status" value="1"/>
</dbReference>
<feature type="region of interest" description="Disordered" evidence="10">
    <location>
        <begin position="495"/>
        <end position="530"/>
    </location>
</feature>
<evidence type="ECO:0000313" key="13">
    <source>
        <dbReference type="EMBL" id="KAK8855927.1"/>
    </source>
</evidence>
<dbReference type="EMBL" id="JAPCWZ010000007">
    <property type="protein sequence ID" value="KAK8855927.1"/>
    <property type="molecule type" value="Genomic_DNA"/>
</dbReference>
<keyword evidence="6" id="KW-0697">Rotamase</keyword>
<evidence type="ECO:0000259" key="11">
    <source>
        <dbReference type="PROSITE" id="PS50072"/>
    </source>
</evidence>
<keyword evidence="6" id="KW-0413">Isomerase</keyword>
<dbReference type="InterPro" id="IPR002130">
    <property type="entry name" value="Cyclophilin-type_PPIase_dom"/>
</dbReference>
<sequence>MGKNTDKLYITHSEWSSSDAFSANTGARSKATGASFRRLPFNFCAASLQPFQNAVCTSDGVIFDIEVISKWLKDHDTNPVDGKPLAMRDLIKLNFARNADVDSRGQDGSGSDGKGDLIDPVTFKVFTDNTHIVAIRHGGYANVFAWDTVEKMNIKSKMWRDLVDDKEFGRSDIITLQDPQNAASRDLSQFKFLKEGGEALLTKEQETERKEGNVNIDALGRVGDKVLRAKEAVEKARREREAGGDINHTQNKALTKNANGTTGMRTSMIQDKKTAYNAAAYTTGRAAASFTSTGLTPETSGERALLSDEEYMLKPRRVKIKGYARMETNLGDLNLELHTEFAPRAVWNFTRLAQKGYYRNMNFHRNIRNFMIQGGDPSGTGRGGESIWGKNFKDEFESPMTHDSRGVISMANKGKNTNSSQFFITYRPVKHLDNKHTIFAKVVGGMDVLKRMEEVPGDGSDRPLNKITIKDVIVYLDPFEEFLKQKADRDLQAERKAEVERRGGTEDDRTTWTGKRIRGKGDTDVGSGGPGVGKYLQAARKQQKTTAEDELLEDDVPDTWEEPARKKAKSGGFGNFDACVRYESLIILAYIALIDLSVRAAQRYPKLKGSCPQQHAITGEIIKTSLNLEEIQGRNISPSHNGFVEATRAAYNQHHHLTIRPEDIWFAIVNQIGFYVNGHSEELRHLLVAHEGQKHLVIRRGLLDFAAMAQDMTGLIANNVKDPKLRQWIMPSFSTTTDTDKVVGAVLFMGAMKRYFTYGFTATCGIPSITLLGEVEDWQDILKRIDKLNDGMLGEKARPFASMLRPILQHMIMTFEASAHRDAVNHFWGTIVTEHYMGSGTPYLTGWLTAFCYWDEGGRPKGLRDTSLFEGVATFPRVDINAVPQGFSSVDVHINDYGIEYDTTMIAGSVGIAAMAASPSSSSALDSVQPVSGWWVCLKDEEKLLLNKRKEERKHILI</sequence>
<dbReference type="Proteomes" id="UP001390339">
    <property type="component" value="Unassembled WGS sequence"/>
</dbReference>
<feature type="domain" description="PPIase cyclophilin-type" evidence="11">
    <location>
        <begin position="327"/>
        <end position="474"/>
    </location>
</feature>
<dbReference type="PANTHER" id="PTHR31252">
    <property type="entry name" value="DUF4419 DOMAIN-CONTAINING PROTEIN"/>
    <property type="match status" value="1"/>
</dbReference>
<evidence type="ECO:0000256" key="6">
    <source>
        <dbReference type="ARBA" id="ARBA00023110"/>
    </source>
</evidence>
<accession>A0ABR2I178</accession>
<dbReference type="InterPro" id="IPR026951">
    <property type="entry name" value="PPIL2_U-box_dom"/>
</dbReference>
<evidence type="ECO:0000256" key="3">
    <source>
        <dbReference type="ARBA" id="ARBA00007930"/>
    </source>
</evidence>
<comment type="caution">
    <text evidence="13">The sequence shown here is derived from an EMBL/GenBank/DDBJ whole genome shotgun (WGS) entry which is preliminary data.</text>
</comment>
<feature type="domain" description="U-box" evidence="12">
    <location>
        <begin position="37"/>
        <end position="110"/>
    </location>
</feature>
<comment type="catalytic activity">
    <reaction evidence="1">
        <text>[protein]-peptidylproline (omega=180) = [protein]-peptidylproline (omega=0)</text>
        <dbReference type="Rhea" id="RHEA:16237"/>
        <dbReference type="Rhea" id="RHEA-COMP:10747"/>
        <dbReference type="Rhea" id="RHEA-COMP:10748"/>
        <dbReference type="ChEBI" id="CHEBI:83833"/>
        <dbReference type="ChEBI" id="CHEBI:83834"/>
        <dbReference type="EC" id="5.2.1.8"/>
    </reaction>
</comment>
<protein>
    <recommendedName>
        <fullName evidence="5">Peptidyl-prolyl cis-trans isomerase-like 2</fullName>
        <ecNumber evidence="4">5.2.1.8</ecNumber>
    </recommendedName>
    <alternativeName>
        <fullName evidence="7">Cyclophilin-60</fullName>
    </alternativeName>
    <alternativeName>
        <fullName evidence="8">Cyclophilin-like protein Cyp-60</fullName>
    </alternativeName>
    <alternativeName>
        <fullName evidence="9">RING-type E3 ubiquitin transferase isomerase-like 2</fullName>
    </alternativeName>
</protein>
<evidence type="ECO:0000256" key="9">
    <source>
        <dbReference type="ARBA" id="ARBA00033051"/>
    </source>
</evidence>
<organism evidence="13 14">
    <name type="scientific">Apiospora arundinis</name>
    <dbReference type="NCBI Taxonomy" id="335852"/>
    <lineage>
        <taxon>Eukaryota</taxon>
        <taxon>Fungi</taxon>
        <taxon>Dikarya</taxon>
        <taxon>Ascomycota</taxon>
        <taxon>Pezizomycotina</taxon>
        <taxon>Sordariomycetes</taxon>
        <taxon>Xylariomycetidae</taxon>
        <taxon>Amphisphaeriales</taxon>
        <taxon>Apiosporaceae</taxon>
        <taxon>Apiospora</taxon>
    </lineage>
</organism>
<dbReference type="PROSITE" id="PS51698">
    <property type="entry name" value="U_BOX"/>
    <property type="match status" value="1"/>
</dbReference>
<dbReference type="SUPFAM" id="SSF57850">
    <property type="entry name" value="RING/U-box"/>
    <property type="match status" value="1"/>
</dbReference>
<dbReference type="InterPro" id="IPR025533">
    <property type="entry name" value="DUF4419"/>
</dbReference>
<comment type="similarity">
    <text evidence="3">Belongs to the cyclophilin-type PPIase family. PPIL2 subfamily.</text>
</comment>
<dbReference type="Pfam" id="PF00160">
    <property type="entry name" value="Pro_isomerase"/>
    <property type="match status" value="1"/>
</dbReference>
<evidence type="ECO:0000256" key="8">
    <source>
        <dbReference type="ARBA" id="ARBA00030942"/>
    </source>
</evidence>
<dbReference type="CDD" id="cd16663">
    <property type="entry name" value="RING-Ubox_PPIL2"/>
    <property type="match status" value="1"/>
</dbReference>
<dbReference type="Gene3D" id="2.40.100.10">
    <property type="entry name" value="Cyclophilin-like"/>
    <property type="match status" value="1"/>
</dbReference>
<dbReference type="InterPro" id="IPR029000">
    <property type="entry name" value="Cyclophilin-like_dom_sf"/>
</dbReference>
<evidence type="ECO:0000256" key="2">
    <source>
        <dbReference type="ARBA" id="ARBA00003697"/>
    </source>
</evidence>
<dbReference type="CDD" id="cd01923">
    <property type="entry name" value="cyclophilin_RING"/>
    <property type="match status" value="1"/>
</dbReference>
<dbReference type="Gene3D" id="3.30.40.10">
    <property type="entry name" value="Zinc/RING finger domain, C3HC4 (zinc finger)"/>
    <property type="match status" value="1"/>
</dbReference>
<name>A0ABR2I178_9PEZI</name>
<evidence type="ECO:0000256" key="7">
    <source>
        <dbReference type="ARBA" id="ARBA00030661"/>
    </source>
</evidence>
<dbReference type="PROSITE" id="PS50072">
    <property type="entry name" value="CSA_PPIASE_2"/>
    <property type="match status" value="1"/>
</dbReference>
<gene>
    <name evidence="13" type="ORF">PGQ11_011839</name>
</gene>
<dbReference type="PANTHER" id="PTHR31252:SF11">
    <property type="entry name" value="DUF4419 DOMAIN-CONTAINING PROTEIN"/>
    <property type="match status" value="1"/>
</dbReference>
<dbReference type="SMART" id="SM00504">
    <property type="entry name" value="Ubox"/>
    <property type="match status" value="1"/>
</dbReference>
<dbReference type="InterPro" id="IPR013083">
    <property type="entry name" value="Znf_RING/FYVE/PHD"/>
</dbReference>
<dbReference type="InterPro" id="IPR003613">
    <property type="entry name" value="Ubox_domain"/>
</dbReference>
<keyword evidence="14" id="KW-1185">Reference proteome</keyword>
<proteinExistence type="inferred from homology"/>
<evidence type="ECO:0000256" key="1">
    <source>
        <dbReference type="ARBA" id="ARBA00000971"/>
    </source>
</evidence>
<reference evidence="13 14" key="1">
    <citation type="journal article" date="2024" name="IMA Fungus">
        <title>Apiospora arundinis, a panoply of carbohydrate-active enzymes and secondary metabolites.</title>
        <authorList>
            <person name="Sorensen T."/>
            <person name="Petersen C."/>
            <person name="Muurmann A.T."/>
            <person name="Christiansen J.V."/>
            <person name="Brundto M.L."/>
            <person name="Overgaard C.K."/>
            <person name="Boysen A.T."/>
            <person name="Wollenberg R.D."/>
            <person name="Larsen T.O."/>
            <person name="Sorensen J.L."/>
            <person name="Nielsen K.L."/>
            <person name="Sondergaard T.E."/>
        </authorList>
    </citation>
    <scope>NUCLEOTIDE SEQUENCE [LARGE SCALE GENOMIC DNA]</scope>
    <source>
        <strain evidence="13 14">AAU 773</strain>
    </source>
</reference>